<sequence length="130" mass="14678">MPRMEKNDPHGIIIQTQVNYLPEQSDESGNRFVFSYTISITNLGRNSAKLLSRHWIITDAYNHVQEVRGQGVVGEQPLLKPHQSFEYTSGTVLTTQVGTMRGSYQMQADDGSTFDVEIPQFVLSVPRVLH</sequence>
<proteinExistence type="inferred from homology"/>
<evidence type="ECO:0000256" key="2">
    <source>
        <dbReference type="HAMAP-Rule" id="MF_00791"/>
    </source>
</evidence>
<dbReference type="InterPro" id="IPR007474">
    <property type="entry name" value="ApaG_domain"/>
</dbReference>
<dbReference type="KEGG" id="fku:FGKAn22_22340"/>
<dbReference type="PANTHER" id="PTHR14289">
    <property type="entry name" value="F-BOX ONLY PROTEIN 3"/>
    <property type="match status" value="1"/>
</dbReference>
<dbReference type="EMBL" id="AP019536">
    <property type="protein sequence ID" value="BBJ00542.1"/>
    <property type="molecule type" value="Genomic_DNA"/>
</dbReference>
<dbReference type="InterPro" id="IPR023065">
    <property type="entry name" value="Uncharacterised_ApaG"/>
</dbReference>
<dbReference type="PROSITE" id="PS51087">
    <property type="entry name" value="APAG"/>
    <property type="match status" value="1"/>
</dbReference>
<gene>
    <name evidence="2 4" type="primary">apaG</name>
    <name evidence="4" type="ORF">FGKAn22_22340</name>
</gene>
<evidence type="ECO:0000313" key="4">
    <source>
        <dbReference type="EMBL" id="BBJ00542.1"/>
    </source>
</evidence>
<dbReference type="InterPro" id="IPR036767">
    <property type="entry name" value="ApaG_sf"/>
</dbReference>
<dbReference type="SUPFAM" id="SSF110069">
    <property type="entry name" value="ApaG-like"/>
    <property type="match status" value="1"/>
</dbReference>
<reference evidence="4 5" key="1">
    <citation type="submission" date="2019-03" db="EMBL/GenBank/DDBJ databases">
        <title>Complete genome sequence of Ferrigenium kumadai strain An22, a microaerophilic iron-oxidizing bacterium isolated from a paddy field soil.</title>
        <authorList>
            <person name="Watanabe T."/>
            <person name="Asakawa S."/>
        </authorList>
    </citation>
    <scope>NUCLEOTIDE SEQUENCE [LARGE SCALE GENOMIC DNA]</scope>
    <source>
        <strain evidence="4 5">An22</strain>
    </source>
</reference>
<feature type="domain" description="ApaG" evidence="3">
    <location>
        <begin position="6"/>
        <end position="130"/>
    </location>
</feature>
<keyword evidence="5" id="KW-1185">Reference proteome</keyword>
<dbReference type="Pfam" id="PF04379">
    <property type="entry name" value="DUF525"/>
    <property type="match status" value="1"/>
</dbReference>
<dbReference type="PANTHER" id="PTHR14289:SF16">
    <property type="entry name" value="POLYMERASE DELTA-INTERACTING PROTEIN 2"/>
    <property type="match status" value="1"/>
</dbReference>
<dbReference type="Proteomes" id="UP001319121">
    <property type="component" value="Chromosome"/>
</dbReference>
<dbReference type="Gene3D" id="2.60.40.1470">
    <property type="entry name" value="ApaG domain"/>
    <property type="match status" value="1"/>
</dbReference>
<dbReference type="AlphaFoldDB" id="A0AAN1T1H2"/>
<evidence type="ECO:0000259" key="3">
    <source>
        <dbReference type="PROSITE" id="PS51087"/>
    </source>
</evidence>
<dbReference type="NCBIfam" id="NF003967">
    <property type="entry name" value="PRK05461.1"/>
    <property type="match status" value="1"/>
</dbReference>
<organism evidence="4 5">
    <name type="scientific">Ferrigenium kumadai</name>
    <dbReference type="NCBI Taxonomy" id="1682490"/>
    <lineage>
        <taxon>Bacteria</taxon>
        <taxon>Pseudomonadati</taxon>
        <taxon>Pseudomonadota</taxon>
        <taxon>Betaproteobacteria</taxon>
        <taxon>Nitrosomonadales</taxon>
        <taxon>Gallionellaceae</taxon>
        <taxon>Ferrigenium</taxon>
    </lineage>
</organism>
<evidence type="ECO:0000256" key="1">
    <source>
        <dbReference type="ARBA" id="ARBA00017693"/>
    </source>
</evidence>
<dbReference type="GO" id="GO:0070987">
    <property type="term" value="P:error-free translesion synthesis"/>
    <property type="evidence" value="ECO:0007669"/>
    <property type="project" value="TreeGrafter"/>
</dbReference>
<dbReference type="HAMAP" id="MF_00791">
    <property type="entry name" value="ApaG"/>
    <property type="match status" value="1"/>
</dbReference>
<evidence type="ECO:0000313" key="5">
    <source>
        <dbReference type="Proteomes" id="UP001319121"/>
    </source>
</evidence>
<name>A0AAN1T1H2_9PROT</name>
<protein>
    <recommendedName>
        <fullName evidence="1 2">Protein ApaG</fullName>
    </recommendedName>
</protein>
<accession>A0AAN1T1H2</accession>